<name>A0A4P9WF57_9FUNG</name>
<protein>
    <submittedName>
        <fullName evidence="1">Uncharacterized protein</fullName>
    </submittedName>
</protein>
<reference evidence="2" key="1">
    <citation type="journal article" date="2018" name="Nat. Microbiol.">
        <title>Leveraging single-cell genomics to expand the fungal tree of life.</title>
        <authorList>
            <person name="Ahrendt S.R."/>
            <person name="Quandt C.A."/>
            <person name="Ciobanu D."/>
            <person name="Clum A."/>
            <person name="Salamov A."/>
            <person name="Andreopoulos B."/>
            <person name="Cheng J.F."/>
            <person name="Woyke T."/>
            <person name="Pelin A."/>
            <person name="Henrissat B."/>
            <person name="Reynolds N.K."/>
            <person name="Benny G.L."/>
            <person name="Smith M.E."/>
            <person name="James T.Y."/>
            <person name="Grigoriev I.V."/>
        </authorList>
    </citation>
    <scope>NUCLEOTIDE SEQUENCE [LARGE SCALE GENOMIC DNA]</scope>
</reference>
<dbReference type="AlphaFoldDB" id="A0A4P9WF57"/>
<dbReference type="EMBL" id="KZ995258">
    <property type="protein sequence ID" value="RKO91042.1"/>
    <property type="molecule type" value="Genomic_DNA"/>
</dbReference>
<evidence type="ECO:0000313" key="2">
    <source>
        <dbReference type="Proteomes" id="UP000269721"/>
    </source>
</evidence>
<accession>A0A4P9WF57</accession>
<keyword evidence="2" id="KW-1185">Reference proteome</keyword>
<evidence type="ECO:0000313" key="1">
    <source>
        <dbReference type="EMBL" id="RKO91042.1"/>
    </source>
</evidence>
<dbReference type="Proteomes" id="UP000269721">
    <property type="component" value="Unassembled WGS sequence"/>
</dbReference>
<proteinExistence type="predicted"/>
<organism evidence="1 2">
    <name type="scientific">Blyttiomyces helicus</name>
    <dbReference type="NCBI Taxonomy" id="388810"/>
    <lineage>
        <taxon>Eukaryota</taxon>
        <taxon>Fungi</taxon>
        <taxon>Fungi incertae sedis</taxon>
        <taxon>Chytridiomycota</taxon>
        <taxon>Chytridiomycota incertae sedis</taxon>
        <taxon>Chytridiomycetes</taxon>
        <taxon>Chytridiomycetes incertae sedis</taxon>
        <taxon>Blyttiomyces</taxon>
    </lineage>
</organism>
<gene>
    <name evidence="1" type="ORF">BDK51DRAFT_29647</name>
</gene>
<sequence>MDNGAAEDNDEAAQAILLEQVWAQEAASNHSVWGGWRAHKVDADKDEDLWEDEAADQNETVKLPTPMPLVQMTSLLEIARFWEHQPEVSRCICDAGEDTNRQLPTICAFATEKERSDRHGHKDCGEQWWVTLSATQKE</sequence>